<evidence type="ECO:0000313" key="1">
    <source>
        <dbReference type="EMBL" id="JAH47307.1"/>
    </source>
</evidence>
<accession>A0A0E9T1D0</accession>
<proteinExistence type="predicted"/>
<dbReference type="EMBL" id="GBXM01061270">
    <property type="protein sequence ID" value="JAH47307.1"/>
    <property type="molecule type" value="Transcribed_RNA"/>
</dbReference>
<name>A0A0E9T1D0_ANGAN</name>
<reference evidence="1" key="1">
    <citation type="submission" date="2014-11" db="EMBL/GenBank/DDBJ databases">
        <authorList>
            <person name="Amaro Gonzalez C."/>
        </authorList>
    </citation>
    <scope>NUCLEOTIDE SEQUENCE</scope>
</reference>
<sequence length="29" mass="3373">MAMHSLALVWGLSVKEKNFKTKSNLKWKP</sequence>
<dbReference type="AlphaFoldDB" id="A0A0E9T1D0"/>
<reference evidence="1" key="2">
    <citation type="journal article" date="2015" name="Fish Shellfish Immunol.">
        <title>Early steps in the European eel (Anguilla anguilla)-Vibrio vulnificus interaction in the gills: Role of the RtxA13 toxin.</title>
        <authorList>
            <person name="Callol A."/>
            <person name="Pajuelo D."/>
            <person name="Ebbesson L."/>
            <person name="Teles M."/>
            <person name="MacKenzie S."/>
            <person name="Amaro C."/>
        </authorList>
    </citation>
    <scope>NUCLEOTIDE SEQUENCE</scope>
</reference>
<protein>
    <submittedName>
        <fullName evidence="1">Uncharacterized protein</fullName>
    </submittedName>
</protein>
<organism evidence="1">
    <name type="scientific">Anguilla anguilla</name>
    <name type="common">European freshwater eel</name>
    <name type="synonym">Muraena anguilla</name>
    <dbReference type="NCBI Taxonomy" id="7936"/>
    <lineage>
        <taxon>Eukaryota</taxon>
        <taxon>Metazoa</taxon>
        <taxon>Chordata</taxon>
        <taxon>Craniata</taxon>
        <taxon>Vertebrata</taxon>
        <taxon>Euteleostomi</taxon>
        <taxon>Actinopterygii</taxon>
        <taxon>Neopterygii</taxon>
        <taxon>Teleostei</taxon>
        <taxon>Anguilliformes</taxon>
        <taxon>Anguillidae</taxon>
        <taxon>Anguilla</taxon>
    </lineage>
</organism>